<accession>G9QHT1</accession>
<dbReference type="HOGENOM" id="CLU_142076_0_0_9"/>
<evidence type="ECO:0008006" key="6">
    <source>
        <dbReference type="Google" id="ProtNLM"/>
    </source>
</evidence>
<evidence type="ECO:0000256" key="1">
    <source>
        <dbReference type="SAM" id="MobiDB-lite"/>
    </source>
</evidence>
<reference evidence="4 5" key="1">
    <citation type="submission" date="2011-09" db="EMBL/GenBank/DDBJ databases">
        <title>The Genome Sequence of Bacillus smithii 7_3_47FAA.</title>
        <authorList>
            <consortium name="The Broad Institute Genome Sequencing Platform"/>
            <person name="Earl A."/>
            <person name="Ward D."/>
            <person name="Feldgarden M."/>
            <person name="Gevers D."/>
            <person name="Daigneault M."/>
            <person name="Strauss J."/>
            <person name="Allen-Vercoe E."/>
            <person name="Young S.K."/>
            <person name="Zeng Q."/>
            <person name="Gargeya S."/>
            <person name="Fitzgerald M."/>
            <person name="Haas B."/>
            <person name="Abouelleil A."/>
            <person name="Alvarado L."/>
            <person name="Arachchi H.M."/>
            <person name="Berlin A."/>
            <person name="Brown A."/>
            <person name="Chapman S.B."/>
            <person name="Chen Z."/>
            <person name="Dunbar C."/>
            <person name="Freedman E."/>
            <person name="Gearin G."/>
            <person name="Goldberg J."/>
            <person name="Griggs A."/>
            <person name="Gujja S."/>
            <person name="Heiman D."/>
            <person name="Howarth C."/>
            <person name="Larson L."/>
            <person name="Lui A."/>
            <person name="MacDonald P.J.P."/>
            <person name="Montmayeur A."/>
            <person name="Murphy C."/>
            <person name="Neiman D."/>
            <person name="Pearson M."/>
            <person name="Priest M."/>
            <person name="Roberts A."/>
            <person name="Saif S."/>
            <person name="Shea T."/>
            <person name="Shenoy N."/>
            <person name="Sisk P."/>
            <person name="Stolte C."/>
            <person name="Sykes S."/>
            <person name="Wortman J."/>
            <person name="Nusbaum C."/>
            <person name="Birren B."/>
        </authorList>
    </citation>
    <scope>NUCLEOTIDE SEQUENCE [LARGE SCALE GENOMIC DNA]</scope>
    <source>
        <strain evidence="4 5">7_3_47FAA</strain>
    </source>
</reference>
<feature type="chain" id="PRO_5003526177" description="Preprotein translocase subunit Tim44" evidence="3">
    <location>
        <begin position="30"/>
        <end position="146"/>
    </location>
</feature>
<comment type="caution">
    <text evidence="4">The sequence shown here is derived from an EMBL/GenBank/DDBJ whole genome shotgun (WGS) entry which is preliminary data.</text>
</comment>
<keyword evidence="2" id="KW-1133">Transmembrane helix</keyword>
<evidence type="ECO:0000256" key="2">
    <source>
        <dbReference type="SAM" id="Phobius"/>
    </source>
</evidence>
<keyword evidence="2" id="KW-0812">Transmembrane</keyword>
<name>G9QHT1_9BACI</name>
<dbReference type="RefSeq" id="WP_003352767.1">
    <property type="nucleotide sequence ID" value="NZ_JH414742.1"/>
</dbReference>
<evidence type="ECO:0000313" key="4">
    <source>
        <dbReference type="EMBL" id="EHL79278.1"/>
    </source>
</evidence>
<dbReference type="Proteomes" id="UP000011747">
    <property type="component" value="Unassembled WGS sequence"/>
</dbReference>
<sequence>MFKKWVKWLSSLALVFSLVGLGMVDSAAAKGYRSGKGFYQPSHSQQVVPNKNQNSSIFNSSKSNTTPYTHTVPQKSSKGSFAKGLLLGGLGGFLAGSLFHGLGPISSMLGFVINLFLLYAVVMLVVSAIRLIFNRRHQREYDSWRR</sequence>
<dbReference type="AlphaFoldDB" id="G9QHT1"/>
<keyword evidence="3" id="KW-0732">Signal</keyword>
<feature type="region of interest" description="Disordered" evidence="1">
    <location>
        <begin position="42"/>
        <end position="75"/>
    </location>
</feature>
<protein>
    <recommendedName>
        <fullName evidence="6">Preprotein translocase subunit Tim44</fullName>
    </recommendedName>
</protein>
<dbReference type="PATRIC" id="fig|665952.3.peg.486"/>
<organism evidence="4 5">
    <name type="scientific">Bacillus smithii 7_3_47FAA</name>
    <dbReference type="NCBI Taxonomy" id="665952"/>
    <lineage>
        <taxon>Bacteria</taxon>
        <taxon>Bacillati</taxon>
        <taxon>Bacillota</taxon>
        <taxon>Bacilli</taxon>
        <taxon>Bacillales</taxon>
        <taxon>Bacillaceae</taxon>
        <taxon>Bacillus</taxon>
    </lineage>
</organism>
<gene>
    <name evidence="4" type="ORF">HMPREF1015_01295</name>
</gene>
<proteinExistence type="predicted"/>
<keyword evidence="5" id="KW-1185">Reference proteome</keyword>
<keyword evidence="2" id="KW-0472">Membrane</keyword>
<feature type="compositionally biased region" description="Polar residues" evidence="1">
    <location>
        <begin position="42"/>
        <end position="74"/>
    </location>
</feature>
<feature type="signal peptide" evidence="3">
    <location>
        <begin position="1"/>
        <end position="29"/>
    </location>
</feature>
<evidence type="ECO:0000256" key="3">
    <source>
        <dbReference type="SAM" id="SignalP"/>
    </source>
</evidence>
<dbReference type="EMBL" id="ACWF01000020">
    <property type="protein sequence ID" value="EHL79278.1"/>
    <property type="molecule type" value="Genomic_DNA"/>
</dbReference>
<evidence type="ECO:0000313" key="5">
    <source>
        <dbReference type="Proteomes" id="UP000011747"/>
    </source>
</evidence>
<feature type="transmembrane region" description="Helical" evidence="2">
    <location>
        <begin position="108"/>
        <end position="133"/>
    </location>
</feature>